<reference evidence="1 2" key="1">
    <citation type="submission" date="2020-02" db="EMBL/GenBank/DDBJ databases">
        <title>Pseudoroseicyclus tamarix, sp. nov., isolated from offshore sediment of a Tamarix chinensis forest.</title>
        <authorList>
            <person name="Gai Y."/>
        </authorList>
    </citation>
    <scope>NUCLEOTIDE SEQUENCE [LARGE SCALE GENOMIC DNA]</scope>
    <source>
        <strain evidence="1 2">CLL3-39</strain>
    </source>
</reference>
<comment type="caution">
    <text evidence="1">The sequence shown here is derived from an EMBL/GenBank/DDBJ whole genome shotgun (WGS) entry which is preliminary data.</text>
</comment>
<accession>A0A6B2JPL1</accession>
<protein>
    <submittedName>
        <fullName evidence="1">Uncharacterized protein</fullName>
    </submittedName>
</protein>
<name>A0A6B2JPL1_9RHOB</name>
<proteinExistence type="predicted"/>
<dbReference type="Proteomes" id="UP000474757">
    <property type="component" value="Unassembled WGS sequence"/>
</dbReference>
<dbReference type="AlphaFoldDB" id="A0A6B2JPL1"/>
<dbReference type="RefSeq" id="WP_163889836.1">
    <property type="nucleotide sequence ID" value="NZ_JAAFYS010000001.1"/>
</dbReference>
<keyword evidence="2" id="KW-1185">Reference proteome</keyword>
<organism evidence="1 2">
    <name type="scientific">Pseudoroseicyclus tamaricis</name>
    <dbReference type="NCBI Taxonomy" id="2705421"/>
    <lineage>
        <taxon>Bacteria</taxon>
        <taxon>Pseudomonadati</taxon>
        <taxon>Pseudomonadota</taxon>
        <taxon>Alphaproteobacteria</taxon>
        <taxon>Rhodobacterales</taxon>
        <taxon>Paracoccaceae</taxon>
        <taxon>Pseudoroseicyclus</taxon>
    </lineage>
</organism>
<dbReference type="EMBL" id="JAAGAB010000001">
    <property type="protein sequence ID" value="NDU99939.1"/>
    <property type="molecule type" value="Genomic_DNA"/>
</dbReference>
<sequence length="58" mass="6584">MIRRSAPERLRFEPLHAGAPVVPLLPLSVEPAPARPKRGWGFGWFARIRRQPTLAPQM</sequence>
<evidence type="ECO:0000313" key="2">
    <source>
        <dbReference type="Proteomes" id="UP000474757"/>
    </source>
</evidence>
<gene>
    <name evidence="1" type="ORF">GZA08_03005</name>
</gene>
<evidence type="ECO:0000313" key="1">
    <source>
        <dbReference type="EMBL" id="NDU99939.1"/>
    </source>
</evidence>